<keyword evidence="2" id="KW-0808">Transferase</keyword>
<dbReference type="EMBL" id="AP008981">
    <property type="protein sequence ID" value="BAG40134.1"/>
    <property type="molecule type" value="Genomic_DNA"/>
</dbReference>
<organism evidence="2 3">
    <name type="scientific">Orientia tsutsugamushi (strain Ikeda)</name>
    <name type="common">Rickettsia tsutsugamushi</name>
    <dbReference type="NCBI Taxonomy" id="334380"/>
    <lineage>
        <taxon>Bacteria</taxon>
        <taxon>Pseudomonadati</taxon>
        <taxon>Pseudomonadota</taxon>
        <taxon>Alphaproteobacteria</taxon>
        <taxon>Rickettsiales</taxon>
        <taxon>Rickettsiaceae</taxon>
        <taxon>Rickettsieae</taxon>
        <taxon>Orientia</taxon>
    </lineage>
</organism>
<accession>B3CRF0</accession>
<keyword evidence="2" id="KW-0548">Nucleotidyltransferase</keyword>
<evidence type="ECO:0000313" key="3">
    <source>
        <dbReference type="Proteomes" id="UP000001033"/>
    </source>
</evidence>
<dbReference type="Pfam" id="PF13655">
    <property type="entry name" value="RVT_N"/>
    <property type="match status" value="1"/>
</dbReference>
<dbReference type="Proteomes" id="UP000001033">
    <property type="component" value="Chromosome"/>
</dbReference>
<dbReference type="GO" id="GO:0003964">
    <property type="term" value="F:RNA-directed DNA polymerase activity"/>
    <property type="evidence" value="ECO:0007669"/>
    <property type="project" value="UniProtKB-KW"/>
</dbReference>
<reference evidence="3" key="1">
    <citation type="journal article" date="2008" name="DNA Res.">
        <title>The whole-genome sequencing of the obligate intracellular bacterium Orientia tsutsugamushi revealed massive gene amplification during reductive genome evolution.</title>
        <authorList>
            <person name="Nakayama K."/>
            <person name="Yamashita A."/>
            <person name="Kurokawa K."/>
            <person name="Morimoto T."/>
            <person name="Ogawa M."/>
            <person name="Fukuhara M."/>
            <person name="Urakami H."/>
            <person name="Ohnishi M."/>
            <person name="Uchiyama I."/>
            <person name="Ogura Y."/>
            <person name="Ooka T."/>
            <person name="Oshima K."/>
            <person name="Tamura A."/>
            <person name="Hattori M."/>
            <person name="Hayashi T."/>
        </authorList>
    </citation>
    <scope>NUCLEOTIDE SEQUENCE [LARGE SCALE GENOMIC DNA]</scope>
    <source>
        <strain evidence="3">Ikeda</strain>
    </source>
</reference>
<proteinExistence type="predicted"/>
<dbReference type="KEGG" id="ott:OTT_0676"/>
<feature type="domain" description="Reverse transcriptase N-terminal" evidence="1">
    <location>
        <begin position="40"/>
        <end position="80"/>
    </location>
</feature>
<name>B3CRF0_ORITI</name>
<dbReference type="AlphaFoldDB" id="B3CRF0"/>
<keyword evidence="2" id="KW-0695">RNA-directed DNA polymerase</keyword>
<dbReference type="HOGENOM" id="CLU_182242_0_0_5"/>
<sequence length="94" mass="11205">MSLLLWFLMMREFDETLKLEKQMMVINFTASASTDNKIHWHSINLKKCNKVVKNHRTRIVNAIQESRWNKAKALQCLLTHIKPVQQKLCLKRLE</sequence>
<evidence type="ECO:0000259" key="1">
    <source>
        <dbReference type="Pfam" id="PF13655"/>
    </source>
</evidence>
<gene>
    <name evidence="2" type="ordered locus">OTT_0676</name>
</gene>
<evidence type="ECO:0000313" key="2">
    <source>
        <dbReference type="EMBL" id="BAG40134.1"/>
    </source>
</evidence>
<protein>
    <submittedName>
        <fullName evidence="2">Reverse transcriptase</fullName>
    </submittedName>
</protein>
<dbReference type="InterPro" id="IPR025960">
    <property type="entry name" value="RVT_N"/>
</dbReference>